<dbReference type="Pfam" id="PF13962">
    <property type="entry name" value="PGG"/>
    <property type="match status" value="1"/>
</dbReference>
<dbReference type="SMART" id="SM00248">
    <property type="entry name" value="ANK"/>
    <property type="match status" value="6"/>
</dbReference>
<accession>A0ABM4A2W3</accession>
<reference evidence="4" key="1">
    <citation type="submission" date="2025-08" db="UniProtKB">
        <authorList>
            <consortium name="RefSeq"/>
        </authorList>
    </citation>
    <scope>IDENTIFICATION</scope>
    <source>
        <tissue evidence="4">Seedling</tissue>
    </source>
</reference>
<proteinExistence type="predicted"/>
<keyword evidence="1" id="KW-0812">Transmembrane</keyword>
<evidence type="ECO:0000313" key="3">
    <source>
        <dbReference type="Proteomes" id="UP001652623"/>
    </source>
</evidence>
<dbReference type="Pfam" id="PF12796">
    <property type="entry name" value="Ank_2"/>
    <property type="match status" value="1"/>
</dbReference>
<name>A0ABM4A2W3_ZIZJJ</name>
<dbReference type="InterPro" id="IPR002110">
    <property type="entry name" value="Ankyrin_rpt"/>
</dbReference>
<keyword evidence="1" id="KW-0472">Membrane</keyword>
<dbReference type="GeneID" id="132800789"/>
<evidence type="ECO:0000256" key="1">
    <source>
        <dbReference type="SAM" id="Phobius"/>
    </source>
</evidence>
<dbReference type="InterPro" id="IPR036770">
    <property type="entry name" value="Ankyrin_rpt-contain_sf"/>
</dbReference>
<gene>
    <name evidence="4" type="primary">LOC132800789</name>
</gene>
<dbReference type="Gene3D" id="1.25.40.20">
    <property type="entry name" value="Ankyrin repeat-containing domain"/>
    <property type="match status" value="1"/>
</dbReference>
<protein>
    <submittedName>
        <fullName evidence="4">Ankyrin repeat-containing protein BDA1-like</fullName>
    </submittedName>
</protein>
<dbReference type="SUPFAM" id="SSF48403">
    <property type="entry name" value="Ankyrin repeat"/>
    <property type="match status" value="1"/>
</dbReference>
<feature type="domain" description="PGG" evidence="2">
    <location>
        <begin position="292"/>
        <end position="400"/>
    </location>
</feature>
<keyword evidence="3" id="KW-1185">Reference proteome</keyword>
<feature type="transmembrane region" description="Helical" evidence="1">
    <location>
        <begin position="409"/>
        <end position="431"/>
    </location>
</feature>
<feature type="transmembrane region" description="Helical" evidence="1">
    <location>
        <begin position="385"/>
        <end position="403"/>
    </location>
</feature>
<dbReference type="RefSeq" id="XP_060671059.1">
    <property type="nucleotide sequence ID" value="XM_060815076.1"/>
</dbReference>
<evidence type="ECO:0000259" key="2">
    <source>
        <dbReference type="Pfam" id="PF13962"/>
    </source>
</evidence>
<sequence length="446" mass="49928">MAEILETAARKGDIDMLYDLIDKDRHLLDIIGKDLLVDTPLHIAAQHGQIPFAREIMMLNPSFAWKLNGKGHSVMHLALYSKKTDMVLEFLNLEPGLVRIRGRGGETPLHYLAKKGEDMEHQRQKIVLLGKFISACPLSIRDMTNQRETVFHIAVEHENFDAFDFLLGRLRRALHGTSEIHEREIINLKNGKGDNVLHIATEKNQLQVVTLLLKNSKIEVNAKNSRGVTALDICIENGYTDVRDGLLAAGAKSGESIPQVSISIPQVWSIVPFAEQIAIHFIRWKNNINNGLRNLLLGVAATVATVAFQAALSPPGGVWQDNANNRSTTGINSNVEVPHRAGTVIMGTANFLCFYIYNSIIVYITTMTMVFLLPEGKITKLLRGILFLYLFCYILSLGVIWPYSTGEPIFIISIVVMLLLYMLGVFGFGILRVLEVRFLEMNEQIQ</sequence>
<dbReference type="PANTHER" id="PTHR24128">
    <property type="entry name" value="HOMEOBOX PROTEIN WARIAI"/>
    <property type="match status" value="1"/>
</dbReference>
<feature type="transmembrane region" description="Helical" evidence="1">
    <location>
        <begin position="292"/>
        <end position="312"/>
    </location>
</feature>
<organism evidence="3 4">
    <name type="scientific">Ziziphus jujuba</name>
    <name type="common">Chinese jujube</name>
    <name type="synonym">Ziziphus sativa</name>
    <dbReference type="NCBI Taxonomy" id="326968"/>
    <lineage>
        <taxon>Eukaryota</taxon>
        <taxon>Viridiplantae</taxon>
        <taxon>Streptophyta</taxon>
        <taxon>Embryophyta</taxon>
        <taxon>Tracheophyta</taxon>
        <taxon>Spermatophyta</taxon>
        <taxon>Magnoliopsida</taxon>
        <taxon>eudicotyledons</taxon>
        <taxon>Gunneridae</taxon>
        <taxon>Pentapetalae</taxon>
        <taxon>rosids</taxon>
        <taxon>fabids</taxon>
        <taxon>Rosales</taxon>
        <taxon>Rhamnaceae</taxon>
        <taxon>Paliureae</taxon>
        <taxon>Ziziphus</taxon>
    </lineage>
</organism>
<dbReference type="PANTHER" id="PTHR24128:SF24">
    <property type="entry name" value="ANKYRIN REPEAT PROTEIN"/>
    <property type="match status" value="1"/>
</dbReference>
<feature type="transmembrane region" description="Helical" evidence="1">
    <location>
        <begin position="354"/>
        <end position="373"/>
    </location>
</feature>
<keyword evidence="1" id="KW-1133">Transmembrane helix</keyword>
<dbReference type="Proteomes" id="UP001652623">
    <property type="component" value="Chromosome 2"/>
</dbReference>
<dbReference type="InterPro" id="IPR026961">
    <property type="entry name" value="PGG_dom"/>
</dbReference>
<evidence type="ECO:0000313" key="4">
    <source>
        <dbReference type="RefSeq" id="XP_060671059.1"/>
    </source>
</evidence>